<dbReference type="PANTHER" id="PTHR46325:SF23">
    <property type="entry name" value="P21-RHO-BINDING DOMAIN PROTEIN"/>
    <property type="match status" value="1"/>
</dbReference>
<feature type="compositionally biased region" description="Basic residues" evidence="1">
    <location>
        <begin position="72"/>
        <end position="84"/>
    </location>
</feature>
<feature type="compositionally biased region" description="Basic and acidic residues" evidence="1">
    <location>
        <begin position="85"/>
        <end position="101"/>
    </location>
</feature>
<feature type="compositionally biased region" description="Basic residues" evidence="1">
    <location>
        <begin position="330"/>
        <end position="339"/>
    </location>
</feature>
<feature type="region of interest" description="Disordered" evidence="1">
    <location>
        <begin position="1"/>
        <end position="32"/>
    </location>
</feature>
<proteinExistence type="predicted"/>
<dbReference type="EMBL" id="JAYMYR010000006">
    <property type="protein sequence ID" value="KAK7354922.1"/>
    <property type="molecule type" value="Genomic_DNA"/>
</dbReference>
<sequence length="406" mass="45234">MFQPCPVQGIPYDETYPSNSPLMLPVSSPMEDSRLNASPNVRHIMHSMNNGQLTESETRDEMAMEREGSLSGKRRKKAGRSGRHRSNEDGHAVDQDKFDQVRRKKHVVGNDPIDFTERNMHEAQDGRDVGHPMMVSCYLEAQDSLLMVVRINDSGNLERNAIDMDSEFPKVHKKEENNSNYQPNELNLMPERGAEKGAMDNDHDLVKGFLKGFRYISQIFDEKEEQFQIGLPTDVKHVAHIGSDDPSANAPSWMTEFKGGKETPSGNPNQEGEREKSSRSSRSRHLIPKSRNQSNDPEGQAPKPKTTRRHQRTSDPSADTLSQDTSTGSSRHRRPRRNSNHSGESPSSQEMPPASAKGSRRKSKNLEEGSVKKSSGRSSKGDSLTDISVSDYGSGSESGPAEPNRV</sequence>
<feature type="compositionally biased region" description="Basic and acidic residues" evidence="1">
    <location>
        <begin position="56"/>
        <end position="68"/>
    </location>
</feature>
<reference evidence="3 4" key="1">
    <citation type="submission" date="2024-01" db="EMBL/GenBank/DDBJ databases">
        <title>The genomes of 5 underutilized Papilionoideae crops provide insights into root nodulation and disease resistanc.</title>
        <authorList>
            <person name="Jiang F."/>
        </authorList>
    </citation>
    <scope>NUCLEOTIDE SEQUENCE [LARGE SCALE GENOMIC DNA]</scope>
    <source>
        <strain evidence="3">JINMINGXINNONG_FW02</strain>
        <tissue evidence="3">Leaves</tissue>
    </source>
</reference>
<feature type="compositionally biased region" description="Polar residues" evidence="1">
    <location>
        <begin position="314"/>
        <end position="324"/>
    </location>
</feature>
<name>A0AAN9MMX4_PHACN</name>
<dbReference type="Proteomes" id="UP001374584">
    <property type="component" value="Unassembled WGS sequence"/>
</dbReference>
<feature type="region of interest" description="Disordered" evidence="1">
    <location>
        <begin position="240"/>
        <end position="406"/>
    </location>
</feature>
<gene>
    <name evidence="3" type="ORF">VNO80_14164</name>
</gene>
<dbReference type="CDD" id="cd00132">
    <property type="entry name" value="CRIB"/>
    <property type="match status" value="1"/>
</dbReference>
<dbReference type="InterPro" id="IPR000095">
    <property type="entry name" value="CRIB_dom"/>
</dbReference>
<evidence type="ECO:0000313" key="4">
    <source>
        <dbReference type="Proteomes" id="UP001374584"/>
    </source>
</evidence>
<feature type="compositionally biased region" description="Basic residues" evidence="1">
    <location>
        <begin position="279"/>
        <end position="288"/>
    </location>
</feature>
<organism evidence="3 4">
    <name type="scientific">Phaseolus coccineus</name>
    <name type="common">Scarlet runner bean</name>
    <name type="synonym">Phaseolus multiflorus</name>
    <dbReference type="NCBI Taxonomy" id="3886"/>
    <lineage>
        <taxon>Eukaryota</taxon>
        <taxon>Viridiplantae</taxon>
        <taxon>Streptophyta</taxon>
        <taxon>Embryophyta</taxon>
        <taxon>Tracheophyta</taxon>
        <taxon>Spermatophyta</taxon>
        <taxon>Magnoliopsida</taxon>
        <taxon>eudicotyledons</taxon>
        <taxon>Gunneridae</taxon>
        <taxon>Pentapetalae</taxon>
        <taxon>rosids</taxon>
        <taxon>fabids</taxon>
        <taxon>Fabales</taxon>
        <taxon>Fabaceae</taxon>
        <taxon>Papilionoideae</taxon>
        <taxon>50 kb inversion clade</taxon>
        <taxon>NPAAA clade</taxon>
        <taxon>indigoferoid/millettioid clade</taxon>
        <taxon>Phaseoleae</taxon>
        <taxon>Phaseolus</taxon>
    </lineage>
</organism>
<dbReference type="PROSITE" id="PS50108">
    <property type="entry name" value="CRIB"/>
    <property type="match status" value="1"/>
</dbReference>
<evidence type="ECO:0000313" key="3">
    <source>
        <dbReference type="EMBL" id="KAK7354922.1"/>
    </source>
</evidence>
<accession>A0AAN9MMX4</accession>
<feature type="domain" description="CRIB" evidence="2">
    <location>
        <begin position="229"/>
        <end position="242"/>
    </location>
</feature>
<feature type="region of interest" description="Disordered" evidence="1">
    <location>
        <begin position="47"/>
        <end position="103"/>
    </location>
</feature>
<comment type="caution">
    <text evidence="3">The sequence shown here is derived from an EMBL/GenBank/DDBJ whole genome shotgun (WGS) entry which is preliminary data.</text>
</comment>
<evidence type="ECO:0000256" key="1">
    <source>
        <dbReference type="SAM" id="MobiDB-lite"/>
    </source>
</evidence>
<keyword evidence="4" id="KW-1185">Reference proteome</keyword>
<feature type="compositionally biased region" description="Low complexity" evidence="1">
    <location>
        <begin position="372"/>
        <end position="382"/>
    </location>
</feature>
<protein>
    <recommendedName>
        <fullName evidence="2">CRIB domain-containing protein</fullName>
    </recommendedName>
</protein>
<evidence type="ECO:0000259" key="2">
    <source>
        <dbReference type="PROSITE" id="PS50108"/>
    </source>
</evidence>
<dbReference type="PANTHER" id="PTHR46325">
    <property type="entry name" value="CRIB DOMAIN-CONTAINING PROTEIN RIC8"/>
    <property type="match status" value="1"/>
</dbReference>
<dbReference type="AlphaFoldDB" id="A0AAN9MMX4"/>
<feature type="compositionally biased region" description="Polar residues" evidence="1">
    <location>
        <begin position="385"/>
        <end position="397"/>
    </location>
</feature>